<dbReference type="Gene3D" id="3.40.50.1220">
    <property type="entry name" value="TPP-binding domain"/>
    <property type="match status" value="1"/>
</dbReference>
<dbReference type="InterPro" id="IPR029061">
    <property type="entry name" value="THDP-binding"/>
</dbReference>
<dbReference type="InterPro" id="IPR011766">
    <property type="entry name" value="TPP_enzyme_TPP-bd"/>
</dbReference>
<dbReference type="GO" id="GO:0009097">
    <property type="term" value="P:isoleucine biosynthetic process"/>
    <property type="evidence" value="ECO:0007669"/>
    <property type="project" value="TreeGrafter"/>
</dbReference>
<dbReference type="PANTHER" id="PTHR18968">
    <property type="entry name" value="THIAMINE PYROPHOSPHATE ENZYMES"/>
    <property type="match status" value="1"/>
</dbReference>
<organism evidence="8 10">
    <name type="scientific">Neomoorella thermoacetica</name>
    <name type="common">Clostridium thermoaceticum</name>
    <dbReference type="NCBI Taxonomy" id="1525"/>
    <lineage>
        <taxon>Bacteria</taxon>
        <taxon>Bacillati</taxon>
        <taxon>Bacillota</taxon>
        <taxon>Clostridia</taxon>
        <taxon>Neomoorellales</taxon>
        <taxon>Neomoorellaceae</taxon>
        <taxon>Neomoorella</taxon>
    </lineage>
</organism>
<dbReference type="GO" id="GO:0030976">
    <property type="term" value="F:thiamine pyrophosphate binding"/>
    <property type="evidence" value="ECO:0007669"/>
    <property type="project" value="InterPro"/>
</dbReference>
<evidence type="ECO:0000313" key="9">
    <source>
        <dbReference type="EMBL" id="TYL10547.1"/>
    </source>
</evidence>
<dbReference type="FunFam" id="3.40.50.970:FF:000007">
    <property type="entry name" value="Acetolactate synthase"/>
    <property type="match status" value="1"/>
</dbReference>
<reference evidence="8 10" key="1">
    <citation type="submission" date="2016-08" db="EMBL/GenBank/DDBJ databases">
        <title>Moorella thermoacetica DSM 103132.</title>
        <authorList>
            <person name="Jendresen C.B."/>
            <person name="Redl S.M."/>
            <person name="Jensen T.O."/>
            <person name="Nielsen A.T."/>
        </authorList>
    </citation>
    <scope>NUCLEOTIDE SEQUENCE [LARGE SCALE GENOMIC DNA]</scope>
    <source>
        <strain evidence="8 10">DSM 103132</strain>
    </source>
</reference>
<protein>
    <submittedName>
        <fullName evidence="8">Acetolactate synthase large subunit</fullName>
        <ecNumber evidence="8">2.2.1.6</ecNumber>
    </submittedName>
</protein>
<dbReference type="Proteomes" id="UP000094598">
    <property type="component" value="Chromosome"/>
</dbReference>
<dbReference type="EC" id="2.2.1.6" evidence="8"/>
<evidence type="ECO:0000256" key="1">
    <source>
        <dbReference type="ARBA" id="ARBA00001964"/>
    </source>
</evidence>
<evidence type="ECO:0000313" key="8">
    <source>
        <dbReference type="EMBL" id="AOQ22924.1"/>
    </source>
</evidence>
<dbReference type="InterPro" id="IPR000399">
    <property type="entry name" value="TPP-bd_CS"/>
</dbReference>
<comment type="cofactor">
    <cofactor evidence="1">
        <name>thiamine diphosphate</name>
        <dbReference type="ChEBI" id="CHEBI:58937"/>
    </cofactor>
</comment>
<dbReference type="SUPFAM" id="SSF52467">
    <property type="entry name" value="DHS-like NAD/FAD-binding domain"/>
    <property type="match status" value="1"/>
</dbReference>
<feature type="domain" description="Thiamine pyrophosphate enzyme N-terminal TPP-binding" evidence="7">
    <location>
        <begin position="3"/>
        <end position="117"/>
    </location>
</feature>
<dbReference type="PANTHER" id="PTHR18968:SF13">
    <property type="entry name" value="ACETOLACTATE SYNTHASE CATALYTIC SUBUNIT, MITOCHONDRIAL"/>
    <property type="match status" value="1"/>
</dbReference>
<dbReference type="RefSeq" id="WP_069588075.1">
    <property type="nucleotide sequence ID" value="NZ_CP017019.1"/>
</dbReference>
<dbReference type="EMBL" id="CP017019">
    <property type="protein sequence ID" value="AOQ22924.1"/>
    <property type="molecule type" value="Genomic_DNA"/>
</dbReference>
<evidence type="ECO:0000256" key="2">
    <source>
        <dbReference type="ARBA" id="ARBA00007812"/>
    </source>
</evidence>
<dbReference type="CDD" id="cd07035">
    <property type="entry name" value="TPP_PYR_POX_like"/>
    <property type="match status" value="1"/>
</dbReference>
<keyword evidence="8" id="KW-0808">Transferase</keyword>
<feature type="domain" description="Thiamine pyrophosphate enzyme TPP-binding" evidence="6">
    <location>
        <begin position="406"/>
        <end position="543"/>
    </location>
</feature>
<dbReference type="GO" id="GO:0009099">
    <property type="term" value="P:L-valine biosynthetic process"/>
    <property type="evidence" value="ECO:0007669"/>
    <property type="project" value="TreeGrafter"/>
</dbReference>
<dbReference type="Gene3D" id="3.40.50.970">
    <property type="match status" value="2"/>
</dbReference>
<evidence type="ECO:0000256" key="4">
    <source>
        <dbReference type="RuleBase" id="RU362132"/>
    </source>
</evidence>
<dbReference type="GO" id="GO:0000287">
    <property type="term" value="F:magnesium ion binding"/>
    <property type="evidence" value="ECO:0007669"/>
    <property type="project" value="InterPro"/>
</dbReference>
<name>A0AAC9HFP5_NEOTH</name>
<evidence type="ECO:0000313" key="11">
    <source>
        <dbReference type="Proteomes" id="UP000322283"/>
    </source>
</evidence>
<dbReference type="SUPFAM" id="SSF52518">
    <property type="entry name" value="Thiamin diphosphate-binding fold (THDP-binding)"/>
    <property type="match status" value="2"/>
</dbReference>
<dbReference type="Proteomes" id="UP000322283">
    <property type="component" value="Unassembled WGS sequence"/>
</dbReference>
<dbReference type="GO" id="GO:0003984">
    <property type="term" value="F:acetolactate synthase activity"/>
    <property type="evidence" value="ECO:0007669"/>
    <property type="project" value="UniProtKB-EC"/>
</dbReference>
<dbReference type="EMBL" id="VCDX01000010">
    <property type="protein sequence ID" value="TYL10547.1"/>
    <property type="molecule type" value="Genomic_DNA"/>
</dbReference>
<dbReference type="InterPro" id="IPR012001">
    <property type="entry name" value="Thiamin_PyroP_enz_TPP-bd_dom"/>
</dbReference>
<evidence type="ECO:0000259" key="5">
    <source>
        <dbReference type="Pfam" id="PF00205"/>
    </source>
</evidence>
<dbReference type="PROSITE" id="PS00187">
    <property type="entry name" value="TPP_ENZYMES"/>
    <property type="match status" value="1"/>
</dbReference>
<dbReference type="InterPro" id="IPR012000">
    <property type="entry name" value="Thiamin_PyroP_enz_cen_dom"/>
</dbReference>
<keyword evidence="11" id="KW-1185">Reference proteome</keyword>
<evidence type="ECO:0000259" key="6">
    <source>
        <dbReference type="Pfam" id="PF02775"/>
    </source>
</evidence>
<accession>A0AAC9HFP5</accession>
<dbReference type="Pfam" id="PF00205">
    <property type="entry name" value="TPP_enzyme_M"/>
    <property type="match status" value="1"/>
</dbReference>
<dbReference type="GO" id="GO:0005948">
    <property type="term" value="C:acetolactate synthase complex"/>
    <property type="evidence" value="ECO:0007669"/>
    <property type="project" value="TreeGrafter"/>
</dbReference>
<dbReference type="InterPro" id="IPR029035">
    <property type="entry name" value="DHS-like_NAD/FAD-binding_dom"/>
</dbReference>
<gene>
    <name evidence="8" type="primary">ilvB_1</name>
    <name evidence="9" type="synonym">ilvB_3</name>
    <name evidence="8" type="ORF">Maut_00449</name>
    <name evidence="9" type="ORF">MTAT_24390</name>
</gene>
<dbReference type="AlphaFoldDB" id="A0AAC9HFP5"/>
<keyword evidence="3 4" id="KW-0786">Thiamine pyrophosphate</keyword>
<sequence>MVDVARAIVKYLENEGVEYIFGLPGAQTCPLYDALYDSHIKNILVRHEQCAAYMADAYAKLTGKPGLCLATTGPGATNLVTGVYLSFTDSTPTIFITGQNATSVLDKGWMQECDHLSLFKPITKWNTTLLEPSRVNETFHKIFRVAQEGRPGPVHVDIPINVFQAEAGQQTQGLDARYHRPQGKPCADPAVITRIAALLLAAQRPVMLVGGGTIYTTNPATAEIIELAELLALPVAMTFNGFGAIPTGHPLCLGRVGMHALPWANEHLYEADLILALGCKFSSTGTNNYKAINKETKIVQVDIDPDRIGKNYPVEVGVVGDVRSTLQALIAVLKREAIDNSVREQFVESIKTSKQKWEAAWAPIATSDQIPIKPQRLIHELSKFFVRDTIYTGDSGNIHYWPTYEGSFGPKTWINSGAAAPMGYALPAAIACKLVKPEQNVVAIIGDGGFAMTCQELATAVQHENPIIVIIMNNNSLGYIQHFQKVAFKERYSGSLFKNPDFALMAQAFGCYGERVSEPGAIRPALQRAYEATRNGQPAVLDVIIDPDEMLPGFVELYS</sequence>
<evidence type="ECO:0000256" key="3">
    <source>
        <dbReference type="ARBA" id="ARBA00023052"/>
    </source>
</evidence>
<dbReference type="Pfam" id="PF02776">
    <property type="entry name" value="TPP_enzyme_N"/>
    <property type="match status" value="1"/>
</dbReference>
<proteinExistence type="inferred from homology"/>
<dbReference type="Pfam" id="PF02775">
    <property type="entry name" value="TPP_enzyme_C"/>
    <property type="match status" value="1"/>
</dbReference>
<evidence type="ECO:0000313" key="10">
    <source>
        <dbReference type="Proteomes" id="UP000094598"/>
    </source>
</evidence>
<dbReference type="InterPro" id="IPR045229">
    <property type="entry name" value="TPP_enz"/>
</dbReference>
<reference evidence="9 11" key="2">
    <citation type="submission" date="2019-05" db="EMBL/GenBank/DDBJ databases">
        <title>Genome sequence of Moorella thermoacetica ATCC 33924.</title>
        <authorList>
            <person name="Poehlein A."/>
            <person name="Bengelsdorf F.R."/>
            <person name="Duerre P."/>
            <person name="Daniel R."/>
        </authorList>
    </citation>
    <scope>NUCLEOTIDE SEQUENCE [LARGE SCALE GENOMIC DNA]</scope>
    <source>
        <strain evidence="9 11">ATCC 33924</strain>
    </source>
</reference>
<comment type="similarity">
    <text evidence="2 4">Belongs to the TPP enzyme family.</text>
</comment>
<evidence type="ECO:0000259" key="7">
    <source>
        <dbReference type="Pfam" id="PF02776"/>
    </source>
</evidence>
<dbReference type="GO" id="GO:0050660">
    <property type="term" value="F:flavin adenine dinucleotide binding"/>
    <property type="evidence" value="ECO:0007669"/>
    <property type="project" value="TreeGrafter"/>
</dbReference>
<feature type="domain" description="Thiamine pyrophosphate enzyme central" evidence="5">
    <location>
        <begin position="192"/>
        <end position="329"/>
    </location>
</feature>